<dbReference type="EMBL" id="UOGF01000114">
    <property type="protein sequence ID" value="VAX33583.1"/>
    <property type="molecule type" value="Genomic_DNA"/>
</dbReference>
<dbReference type="SUPFAM" id="SSF56349">
    <property type="entry name" value="DNA breaking-rejoining enzymes"/>
    <property type="match status" value="1"/>
</dbReference>
<evidence type="ECO:0000259" key="2">
    <source>
        <dbReference type="PROSITE" id="PS51900"/>
    </source>
</evidence>
<dbReference type="InterPro" id="IPR013762">
    <property type="entry name" value="Integrase-like_cat_sf"/>
</dbReference>
<dbReference type="GO" id="GO:0006310">
    <property type="term" value="P:DNA recombination"/>
    <property type="evidence" value="ECO:0007669"/>
    <property type="project" value="UniProtKB-KW"/>
</dbReference>
<dbReference type="GO" id="GO:0003677">
    <property type="term" value="F:DNA binding"/>
    <property type="evidence" value="ECO:0007669"/>
    <property type="project" value="InterPro"/>
</dbReference>
<dbReference type="GO" id="GO:0015074">
    <property type="term" value="P:DNA integration"/>
    <property type="evidence" value="ECO:0007669"/>
    <property type="project" value="InterPro"/>
</dbReference>
<evidence type="ECO:0000313" key="3">
    <source>
        <dbReference type="EMBL" id="VAX33583.1"/>
    </source>
</evidence>
<proteinExistence type="predicted"/>
<sequence>ECKFESIKPESLYHFLEFLTEGLAKATRRLRYAQLKAFYNFIIETCGLEIKNPCSAPILSKSFRMPKRKVRKILDKETVDEMIYNTKNIRDRLIMELQARCGLRIGEVLKLMEAEMGCRWKSFPRSFSGIKI</sequence>
<dbReference type="AlphaFoldDB" id="A0A3B1D9S3"/>
<protein>
    <recommendedName>
        <fullName evidence="2">Core-binding (CB) domain-containing protein</fullName>
    </recommendedName>
</protein>
<accession>A0A3B1D9S3</accession>
<dbReference type="InterPro" id="IPR011010">
    <property type="entry name" value="DNA_brk_join_enz"/>
</dbReference>
<gene>
    <name evidence="3" type="ORF">MNBD_NITROSPIRAE01-558</name>
</gene>
<dbReference type="PROSITE" id="PS51900">
    <property type="entry name" value="CB"/>
    <property type="match status" value="1"/>
</dbReference>
<dbReference type="Gene3D" id="1.10.443.10">
    <property type="entry name" value="Intergrase catalytic core"/>
    <property type="match status" value="1"/>
</dbReference>
<feature type="domain" description="Core-binding (CB)" evidence="2">
    <location>
        <begin position="1"/>
        <end position="43"/>
    </location>
</feature>
<feature type="non-terminal residue" evidence="3">
    <location>
        <position position="1"/>
    </location>
</feature>
<evidence type="ECO:0000256" key="1">
    <source>
        <dbReference type="ARBA" id="ARBA00023172"/>
    </source>
</evidence>
<dbReference type="InterPro" id="IPR044068">
    <property type="entry name" value="CB"/>
</dbReference>
<reference evidence="3" key="1">
    <citation type="submission" date="2018-06" db="EMBL/GenBank/DDBJ databases">
        <authorList>
            <person name="Zhirakovskaya E."/>
        </authorList>
    </citation>
    <scope>NUCLEOTIDE SEQUENCE</scope>
</reference>
<keyword evidence="1" id="KW-0233">DNA recombination</keyword>
<name>A0A3B1D9S3_9ZZZZ</name>
<organism evidence="3">
    <name type="scientific">hydrothermal vent metagenome</name>
    <dbReference type="NCBI Taxonomy" id="652676"/>
    <lineage>
        <taxon>unclassified sequences</taxon>
        <taxon>metagenomes</taxon>
        <taxon>ecological metagenomes</taxon>
    </lineage>
</organism>